<evidence type="ECO:0000259" key="1">
    <source>
        <dbReference type="Pfam" id="PF20231"/>
    </source>
</evidence>
<gene>
    <name evidence="2" type="ORF">VKT23_014034</name>
</gene>
<evidence type="ECO:0000313" key="3">
    <source>
        <dbReference type="Proteomes" id="UP001498398"/>
    </source>
</evidence>
<reference evidence="2 3" key="1">
    <citation type="submission" date="2024-01" db="EMBL/GenBank/DDBJ databases">
        <title>A draft genome for the cacao thread blight pathogen Marasmiellus scandens.</title>
        <authorList>
            <person name="Baruah I.K."/>
            <person name="Leung J."/>
            <person name="Bukari Y."/>
            <person name="Amoako-Attah I."/>
            <person name="Meinhardt L.W."/>
            <person name="Bailey B.A."/>
            <person name="Cohen S.P."/>
        </authorList>
    </citation>
    <scope>NUCLEOTIDE SEQUENCE [LARGE SCALE GENOMIC DNA]</scope>
    <source>
        <strain evidence="2 3">GH-19</strain>
    </source>
</reference>
<feature type="domain" description="DUF6589" evidence="1">
    <location>
        <begin position="1"/>
        <end position="106"/>
    </location>
</feature>
<comment type="caution">
    <text evidence="2">The sequence shown here is derived from an EMBL/GenBank/DDBJ whole genome shotgun (WGS) entry which is preliminary data.</text>
</comment>
<dbReference type="Proteomes" id="UP001498398">
    <property type="component" value="Unassembled WGS sequence"/>
</dbReference>
<dbReference type="EMBL" id="JBANRG010000040">
    <property type="protein sequence ID" value="KAK7447776.1"/>
    <property type="molecule type" value="Genomic_DNA"/>
</dbReference>
<protein>
    <recommendedName>
        <fullName evidence="1">DUF6589 domain-containing protein</fullName>
    </recommendedName>
</protein>
<keyword evidence="3" id="KW-1185">Reference proteome</keyword>
<organism evidence="2 3">
    <name type="scientific">Marasmiellus scandens</name>
    <dbReference type="NCBI Taxonomy" id="2682957"/>
    <lineage>
        <taxon>Eukaryota</taxon>
        <taxon>Fungi</taxon>
        <taxon>Dikarya</taxon>
        <taxon>Basidiomycota</taxon>
        <taxon>Agaricomycotina</taxon>
        <taxon>Agaricomycetes</taxon>
        <taxon>Agaricomycetidae</taxon>
        <taxon>Agaricales</taxon>
        <taxon>Marasmiineae</taxon>
        <taxon>Omphalotaceae</taxon>
        <taxon>Marasmiellus</taxon>
    </lineage>
</organism>
<proteinExistence type="predicted"/>
<evidence type="ECO:0000313" key="2">
    <source>
        <dbReference type="EMBL" id="KAK7447776.1"/>
    </source>
</evidence>
<dbReference type="Pfam" id="PF20231">
    <property type="entry name" value="DUF6589"/>
    <property type="match status" value="1"/>
</dbReference>
<dbReference type="InterPro" id="IPR046496">
    <property type="entry name" value="DUF6589"/>
</dbReference>
<accession>A0ABR1J5F3</accession>
<name>A0ABR1J5F3_9AGAR</name>
<sequence length="325" mass="36676">MAGSSHKKYTQYLPISIIDLHLESSKEYREAMLSTAIASLSGLPDTHRAVDILQEWLQRILAAIVQHKGQEFGSSFIHNHVARNLRELGCLKEEITGGVGLEKHSQCRSKPSNNTEIRILLQEYQTSNVHCYQPGRKSTDTDVSLKTQFMVGLDSFDGFLRKHTKRMMFMRDVEFGMVDAGDVEDAVDEDDEYMSADAPIYLNTVQDGDIVMHEMDSGADARRIVANLMNGALEADEDEDEVDNMDEVGSMEVDDNFRLRMMTVYVNNILITSTSILYLYQFDSSRVFRNARIMMSLTVLPSSLNCLTSGIRRSSFAYPTTSYSS</sequence>